<evidence type="ECO:0000313" key="8">
    <source>
        <dbReference type="Proteomes" id="UP000193648"/>
    </source>
</evidence>
<comment type="similarity">
    <text evidence="1 6">Belongs to the cytochrome P450 family.</text>
</comment>
<dbReference type="PROSITE" id="PS00086">
    <property type="entry name" value="CYTOCHROME_P450"/>
    <property type="match status" value="1"/>
</dbReference>
<gene>
    <name evidence="7" type="ORF">BCR41DRAFT_360413</name>
</gene>
<dbReference type="PRINTS" id="PR00463">
    <property type="entry name" value="EP450I"/>
</dbReference>
<keyword evidence="3 6" id="KW-0560">Oxidoreductase</keyword>
<evidence type="ECO:0000256" key="1">
    <source>
        <dbReference type="ARBA" id="ARBA00010617"/>
    </source>
</evidence>
<evidence type="ECO:0000256" key="4">
    <source>
        <dbReference type="ARBA" id="ARBA00023004"/>
    </source>
</evidence>
<proteinExistence type="inferred from homology"/>
<dbReference type="GO" id="GO:0020037">
    <property type="term" value="F:heme binding"/>
    <property type="evidence" value="ECO:0007669"/>
    <property type="project" value="InterPro"/>
</dbReference>
<accession>A0A1Y2GCZ5</accession>
<dbReference type="GO" id="GO:0004497">
    <property type="term" value="F:monooxygenase activity"/>
    <property type="evidence" value="ECO:0007669"/>
    <property type="project" value="UniProtKB-KW"/>
</dbReference>
<organism evidence="7 8">
    <name type="scientific">Lobosporangium transversale</name>
    <dbReference type="NCBI Taxonomy" id="64571"/>
    <lineage>
        <taxon>Eukaryota</taxon>
        <taxon>Fungi</taxon>
        <taxon>Fungi incertae sedis</taxon>
        <taxon>Mucoromycota</taxon>
        <taxon>Mortierellomycotina</taxon>
        <taxon>Mortierellomycetes</taxon>
        <taxon>Mortierellales</taxon>
        <taxon>Mortierellaceae</taxon>
        <taxon>Lobosporangium</taxon>
    </lineage>
</organism>
<evidence type="ECO:0000256" key="2">
    <source>
        <dbReference type="ARBA" id="ARBA00022723"/>
    </source>
</evidence>
<evidence type="ECO:0000256" key="5">
    <source>
        <dbReference type="PIRSR" id="PIRSR602401-1"/>
    </source>
</evidence>
<reference evidence="7 8" key="1">
    <citation type="submission" date="2016-07" db="EMBL/GenBank/DDBJ databases">
        <title>Pervasive Adenine N6-methylation of Active Genes in Fungi.</title>
        <authorList>
            <consortium name="DOE Joint Genome Institute"/>
            <person name="Mondo S.J."/>
            <person name="Dannebaum R.O."/>
            <person name="Kuo R.C."/>
            <person name="Labutti K."/>
            <person name="Haridas S."/>
            <person name="Kuo A."/>
            <person name="Salamov A."/>
            <person name="Ahrendt S.R."/>
            <person name="Lipzen A."/>
            <person name="Sullivan W."/>
            <person name="Andreopoulos W.B."/>
            <person name="Clum A."/>
            <person name="Lindquist E."/>
            <person name="Daum C."/>
            <person name="Ramamoorthy G.K."/>
            <person name="Gryganskyi A."/>
            <person name="Culley D."/>
            <person name="Magnuson J.K."/>
            <person name="James T.Y."/>
            <person name="O'Malley M.A."/>
            <person name="Stajich J.E."/>
            <person name="Spatafora J.W."/>
            <person name="Visel A."/>
            <person name="Grigoriev I.V."/>
        </authorList>
    </citation>
    <scope>NUCLEOTIDE SEQUENCE [LARGE SCALE GENOMIC DNA]</scope>
    <source>
        <strain evidence="7 8">NRRL 3116</strain>
    </source>
</reference>
<dbReference type="GO" id="GO:0016705">
    <property type="term" value="F:oxidoreductase activity, acting on paired donors, with incorporation or reduction of molecular oxygen"/>
    <property type="evidence" value="ECO:0007669"/>
    <property type="project" value="InterPro"/>
</dbReference>
<dbReference type="OrthoDB" id="1470350at2759"/>
<keyword evidence="2 5" id="KW-0479">Metal-binding</keyword>
<dbReference type="AlphaFoldDB" id="A0A1Y2GCZ5"/>
<keyword evidence="5 6" id="KW-0349">Heme</keyword>
<evidence type="ECO:0000313" key="7">
    <source>
        <dbReference type="EMBL" id="ORZ07311.1"/>
    </source>
</evidence>
<keyword evidence="8" id="KW-1185">Reference proteome</keyword>
<keyword evidence="4 5" id="KW-0408">Iron</keyword>
<name>A0A1Y2GCZ5_9FUNG</name>
<comment type="caution">
    <text evidence="7">The sequence shown here is derived from an EMBL/GenBank/DDBJ whole genome shotgun (WGS) entry which is preliminary data.</text>
</comment>
<protein>
    <submittedName>
        <fullName evidence="7">Cytochrome P450</fullName>
    </submittedName>
</protein>
<dbReference type="SUPFAM" id="SSF48264">
    <property type="entry name" value="Cytochrome P450"/>
    <property type="match status" value="1"/>
</dbReference>
<dbReference type="Pfam" id="PF00067">
    <property type="entry name" value="p450"/>
    <property type="match status" value="1"/>
</dbReference>
<evidence type="ECO:0000256" key="6">
    <source>
        <dbReference type="RuleBase" id="RU000461"/>
    </source>
</evidence>
<dbReference type="STRING" id="64571.A0A1Y2GCZ5"/>
<dbReference type="InterPro" id="IPR036396">
    <property type="entry name" value="Cyt_P450_sf"/>
</dbReference>
<dbReference type="Gene3D" id="1.10.630.10">
    <property type="entry name" value="Cytochrome P450"/>
    <property type="match status" value="1"/>
</dbReference>
<evidence type="ECO:0000256" key="3">
    <source>
        <dbReference type="ARBA" id="ARBA00023002"/>
    </source>
</evidence>
<dbReference type="PRINTS" id="PR00385">
    <property type="entry name" value="P450"/>
</dbReference>
<feature type="binding site" description="axial binding residue" evidence="5">
    <location>
        <position position="458"/>
    </location>
    <ligand>
        <name>heme</name>
        <dbReference type="ChEBI" id="CHEBI:30413"/>
    </ligand>
    <ligandPart>
        <name>Fe</name>
        <dbReference type="ChEBI" id="CHEBI:18248"/>
    </ligandPart>
</feature>
<dbReference type="InterPro" id="IPR002401">
    <property type="entry name" value="Cyt_P450_E_grp-I"/>
</dbReference>
<sequence>MSTALTQTSQIKRLLAQLLTRSNVSKAIGAYLLYIIFKYRNSVYGLPSRFDIPGPLAVPLIGNLLQVIFFPRNQLLQRQTANHARYGKIYALTVPGVGRVLNIADPEMVDHVLRVNFWAYEKGPHLRMALEPLVGGGIFGADGEHWKWQRKVASHIFNVKAFRNYTSTVFVQEAQLVIDYLSKKADSGEVVDLQDLFYKYTLDSFGEIAFGQSFGTLTKPGDEVPFAAAFDRLNHALSERLMIPIWKLKDWWNGELDQVDKDTKVVNEFAYRVIRHRRKHGNQKDHKDLMQLFMETADENGEPLTDEMLKDTLNNFILAGRDTTAQALSWTFYLIHRQGANRNIVQKLVEETDTILQGGAPTYESTKQQKYAESCFHEALRLYPSVPKNIKTCVEDDVLPGGYKVYKNEKVAWSSWAMGRSTSIWGPDASDYKPERWLTGEKPSQAKFVAFHLGPRTCLGQQFATIEAITVMSMLMQKFTFELVEPNKEPAYHPSLTLPMAHGLPVRLRHRVDSQTS</sequence>
<dbReference type="InterPro" id="IPR017972">
    <property type="entry name" value="Cyt_P450_CS"/>
</dbReference>
<dbReference type="InParanoid" id="A0A1Y2GCZ5"/>
<dbReference type="EMBL" id="MCFF01000042">
    <property type="protein sequence ID" value="ORZ07311.1"/>
    <property type="molecule type" value="Genomic_DNA"/>
</dbReference>
<dbReference type="InterPro" id="IPR001128">
    <property type="entry name" value="Cyt_P450"/>
</dbReference>
<dbReference type="Proteomes" id="UP000193648">
    <property type="component" value="Unassembled WGS sequence"/>
</dbReference>
<dbReference type="GeneID" id="33567201"/>
<dbReference type="PANTHER" id="PTHR24296">
    <property type="entry name" value="CYTOCHROME P450"/>
    <property type="match status" value="1"/>
</dbReference>
<dbReference type="GO" id="GO:0005506">
    <property type="term" value="F:iron ion binding"/>
    <property type="evidence" value="ECO:0007669"/>
    <property type="project" value="InterPro"/>
</dbReference>
<dbReference type="GO" id="GO:0006629">
    <property type="term" value="P:lipid metabolic process"/>
    <property type="evidence" value="ECO:0007669"/>
    <property type="project" value="UniProtKB-ARBA"/>
</dbReference>
<dbReference type="RefSeq" id="XP_021877974.1">
    <property type="nucleotide sequence ID" value="XM_022025357.1"/>
</dbReference>
<keyword evidence="6" id="KW-0503">Monooxygenase</keyword>
<comment type="cofactor">
    <cofactor evidence="5">
        <name>heme</name>
        <dbReference type="ChEBI" id="CHEBI:30413"/>
    </cofactor>
</comment>